<organism evidence="2 3">
    <name type="scientific">Liparis tanakae</name>
    <name type="common">Tanaka's snailfish</name>
    <dbReference type="NCBI Taxonomy" id="230148"/>
    <lineage>
        <taxon>Eukaryota</taxon>
        <taxon>Metazoa</taxon>
        <taxon>Chordata</taxon>
        <taxon>Craniata</taxon>
        <taxon>Vertebrata</taxon>
        <taxon>Euteleostomi</taxon>
        <taxon>Actinopterygii</taxon>
        <taxon>Neopterygii</taxon>
        <taxon>Teleostei</taxon>
        <taxon>Neoteleostei</taxon>
        <taxon>Acanthomorphata</taxon>
        <taxon>Eupercaria</taxon>
        <taxon>Perciformes</taxon>
        <taxon>Cottioidei</taxon>
        <taxon>Cottales</taxon>
        <taxon>Liparidae</taxon>
        <taxon>Liparis</taxon>
    </lineage>
</organism>
<name>A0A4Z2G8L5_9TELE</name>
<feature type="region of interest" description="Disordered" evidence="1">
    <location>
        <begin position="1"/>
        <end position="38"/>
    </location>
</feature>
<sequence>MFSVRRWTDPRDETEPIGRHLTREGGEEEEELQNDDDKLQVSFHMKTSGHFFSSVGSVLVSTGLWDELRGGGGGGGEERGGGSEGPGRRSAMKRREGGLCHHMEGGEPTAFTTLSLQLQIALPGPPHPKAGATYENILFPPAPEAHARLRPPRTPPT</sequence>
<feature type="compositionally biased region" description="Basic and acidic residues" evidence="1">
    <location>
        <begin position="93"/>
        <end position="105"/>
    </location>
</feature>
<dbReference type="Proteomes" id="UP000314294">
    <property type="component" value="Unassembled WGS sequence"/>
</dbReference>
<keyword evidence="3" id="KW-1185">Reference proteome</keyword>
<reference evidence="2 3" key="1">
    <citation type="submission" date="2019-03" db="EMBL/GenBank/DDBJ databases">
        <title>First draft genome of Liparis tanakae, snailfish: a comprehensive survey of snailfish specific genes.</title>
        <authorList>
            <person name="Kim W."/>
            <person name="Song I."/>
            <person name="Jeong J.-H."/>
            <person name="Kim D."/>
            <person name="Kim S."/>
            <person name="Ryu S."/>
            <person name="Song J.Y."/>
            <person name="Lee S.K."/>
        </authorList>
    </citation>
    <scope>NUCLEOTIDE SEQUENCE [LARGE SCALE GENOMIC DNA]</scope>
    <source>
        <tissue evidence="2">Muscle</tissue>
    </source>
</reference>
<dbReference type="AlphaFoldDB" id="A0A4Z2G8L5"/>
<protein>
    <submittedName>
        <fullName evidence="2">Uncharacterized protein</fullName>
    </submittedName>
</protein>
<evidence type="ECO:0000313" key="3">
    <source>
        <dbReference type="Proteomes" id="UP000314294"/>
    </source>
</evidence>
<gene>
    <name evidence="2" type="ORF">EYF80_040478</name>
</gene>
<accession>A0A4Z2G8L5</accession>
<evidence type="ECO:0000256" key="1">
    <source>
        <dbReference type="SAM" id="MobiDB-lite"/>
    </source>
</evidence>
<dbReference type="EMBL" id="SRLO01000661">
    <property type="protein sequence ID" value="TNN49303.1"/>
    <property type="molecule type" value="Genomic_DNA"/>
</dbReference>
<feature type="region of interest" description="Disordered" evidence="1">
    <location>
        <begin position="66"/>
        <end position="106"/>
    </location>
</feature>
<comment type="caution">
    <text evidence="2">The sequence shown here is derived from an EMBL/GenBank/DDBJ whole genome shotgun (WGS) entry which is preliminary data.</text>
</comment>
<proteinExistence type="predicted"/>
<evidence type="ECO:0000313" key="2">
    <source>
        <dbReference type="EMBL" id="TNN49303.1"/>
    </source>
</evidence>
<feature type="compositionally biased region" description="Basic and acidic residues" evidence="1">
    <location>
        <begin position="1"/>
        <end position="25"/>
    </location>
</feature>